<comment type="caution">
    <text evidence="1">The sequence shown here is derived from an EMBL/GenBank/DDBJ whole genome shotgun (WGS) entry which is preliminary data.</text>
</comment>
<gene>
    <name evidence="1" type="ORF">BOVATA_006710</name>
</gene>
<dbReference type="Proteomes" id="UP000236319">
    <property type="component" value="Unassembled WGS sequence"/>
</dbReference>
<dbReference type="RefSeq" id="XP_028865421.1">
    <property type="nucleotide sequence ID" value="XM_029009588.1"/>
</dbReference>
<evidence type="ECO:0000313" key="2">
    <source>
        <dbReference type="Proteomes" id="UP000236319"/>
    </source>
</evidence>
<name>A0A2H6K877_9APIC</name>
<dbReference type="VEuPathDB" id="PiroplasmaDB:BOVATA_006710"/>
<sequence>MSRHSHHCRRQPSLNCDAFIKVIKHAFNNVRDNISSLIRNDVSYFLDTLVTLFGNLLAQLEQVGKTLGSYVVELAKWIKEAEDNIAIPLNMVKEL</sequence>
<dbReference type="EMBL" id="BDSA01000001">
    <property type="protein sequence ID" value="GBE59178.1"/>
    <property type="molecule type" value="Genomic_DNA"/>
</dbReference>
<protein>
    <submittedName>
        <fullName evidence="1">Uncharacterized protein</fullName>
    </submittedName>
</protein>
<keyword evidence="2" id="KW-1185">Reference proteome</keyword>
<evidence type="ECO:0000313" key="1">
    <source>
        <dbReference type="EMBL" id="GBE59178.1"/>
    </source>
</evidence>
<organism evidence="1 2">
    <name type="scientific">Babesia ovata</name>
    <dbReference type="NCBI Taxonomy" id="189622"/>
    <lineage>
        <taxon>Eukaryota</taxon>
        <taxon>Sar</taxon>
        <taxon>Alveolata</taxon>
        <taxon>Apicomplexa</taxon>
        <taxon>Aconoidasida</taxon>
        <taxon>Piroplasmida</taxon>
        <taxon>Babesiidae</taxon>
        <taxon>Babesia</taxon>
    </lineage>
</organism>
<reference evidence="1 2" key="1">
    <citation type="journal article" date="2017" name="BMC Genomics">
        <title>Whole-genome assembly of Babesia ovata and comparative genomics between closely related pathogens.</title>
        <authorList>
            <person name="Yamagishi J."/>
            <person name="Asada M."/>
            <person name="Hakimi H."/>
            <person name="Tanaka T.Q."/>
            <person name="Sugimoto C."/>
            <person name="Kawazu S."/>
        </authorList>
    </citation>
    <scope>NUCLEOTIDE SEQUENCE [LARGE SCALE GENOMIC DNA]</scope>
    <source>
        <strain evidence="1 2">Miyake</strain>
    </source>
</reference>
<dbReference type="GeneID" id="39872948"/>
<dbReference type="AlphaFoldDB" id="A0A2H6K877"/>
<accession>A0A2H6K877</accession>
<proteinExistence type="predicted"/>